<feature type="domain" description="Bacterial Ig-like" evidence="2">
    <location>
        <begin position="558"/>
        <end position="641"/>
    </location>
</feature>
<accession>A0A939MKG6</accession>
<dbReference type="InterPro" id="IPR032109">
    <property type="entry name" value="Big_3_5"/>
</dbReference>
<dbReference type="GO" id="GO:0005975">
    <property type="term" value="P:carbohydrate metabolic process"/>
    <property type="evidence" value="ECO:0007669"/>
    <property type="project" value="UniProtKB-ARBA"/>
</dbReference>
<evidence type="ECO:0000259" key="2">
    <source>
        <dbReference type="Pfam" id="PF16640"/>
    </source>
</evidence>
<keyword evidence="4" id="KW-1185">Reference proteome</keyword>
<organism evidence="3 4">
    <name type="scientific">Leucobacter weissii</name>
    <dbReference type="NCBI Taxonomy" id="1983706"/>
    <lineage>
        <taxon>Bacteria</taxon>
        <taxon>Bacillati</taxon>
        <taxon>Actinomycetota</taxon>
        <taxon>Actinomycetes</taxon>
        <taxon>Micrococcales</taxon>
        <taxon>Microbacteriaceae</taxon>
        <taxon>Leucobacter</taxon>
    </lineage>
</organism>
<gene>
    <name evidence="3" type="ORF">J4H92_09790</name>
</gene>
<dbReference type="Pfam" id="PF16640">
    <property type="entry name" value="Big_3_5"/>
    <property type="match status" value="4"/>
</dbReference>
<proteinExistence type="predicted"/>
<name>A0A939MKG6_9MICO</name>
<keyword evidence="1" id="KW-0732">Signal</keyword>
<dbReference type="AlphaFoldDB" id="A0A939MKG6"/>
<dbReference type="RefSeq" id="WP_208097989.1">
    <property type="nucleotide sequence ID" value="NZ_JAGDYM010000010.1"/>
</dbReference>
<reference evidence="3" key="1">
    <citation type="submission" date="2021-03" db="EMBL/GenBank/DDBJ databases">
        <title>Leucobacter chromiisoli sp. nov., isolated from chromium-containing soil of chemical plant.</title>
        <authorList>
            <person name="Xu Z."/>
        </authorList>
    </citation>
    <scope>NUCLEOTIDE SEQUENCE</scope>
    <source>
        <strain evidence="3">S27</strain>
    </source>
</reference>
<feature type="domain" description="Bacterial Ig-like" evidence="2">
    <location>
        <begin position="462"/>
        <end position="543"/>
    </location>
</feature>
<evidence type="ECO:0000256" key="1">
    <source>
        <dbReference type="SAM" id="SignalP"/>
    </source>
</evidence>
<feature type="domain" description="Bacterial Ig-like" evidence="2">
    <location>
        <begin position="373"/>
        <end position="451"/>
    </location>
</feature>
<feature type="chain" id="PRO_5037164137" evidence="1">
    <location>
        <begin position="24"/>
        <end position="741"/>
    </location>
</feature>
<sequence length="741" mass="76149">MGRVAAGVLAVLLALSGAQAAHAEDGERTATTLTVLYPFSNTYFADGATINNVVAHNQCQSGQTSTGSVCPIGWQTRLSDAGAGGTVTYRLDGEVVGQSTVEPTGTVASPAATALAPRAVIAGLKIGTHVLKVEYSGDDAYAPSAATITVNVTTKRTLRGLTLNSHMPPTISLADSSAFNLSLTMEATGSPYPDGWYGQEVTLRRNGEDYQTRTIQSSTGEPGGAATVVFEVPQQTAGSYTWSTYYPGDAQSNPETRTTSAAWIVNKAETQTTLEVNANEIAAPATVEAVATVTAPNSVPEGLDVAFQLDGETVETVPVAADGTASTTVQGLTEGRRKLTAKFAGDTGTYNASSQVQTIVVSKQQTEVELASSASELAGAESAELTATVTPATADGRVQFFSGEDLLGSAPVENGTATFPVSGLGTGEFELYAKYLGSVSHVAATSNTVTIASEKAETVTELTLSEGLVDVGGAVTATATIDREAASGWVRFSIDGTIAGTARVKSGAAELVIDPLAVGEHRVTAEYLGDAAHLPSVSDAATVIASWGEVGLETPRLSTTKQVYGAASRARVTVNVSGVDTGSVRFTAGSRPLGEATVSGGTATLTVPKALPVGTHTVTATLVGNADHAAVTRTADTRLTVSKARAKSISVSGKRFTKGTTPRVTVRVGKLDNGAYPVGKVRVTVGATKKTVSLSAAKKGRVTVKLTKKYRKGFSVTATFLPKDAKNVAKAASKKTKVRTK</sequence>
<dbReference type="InterPro" id="IPR013783">
    <property type="entry name" value="Ig-like_fold"/>
</dbReference>
<comment type="caution">
    <text evidence="3">The sequence shown here is derived from an EMBL/GenBank/DDBJ whole genome shotgun (WGS) entry which is preliminary data.</text>
</comment>
<feature type="signal peptide" evidence="1">
    <location>
        <begin position="1"/>
        <end position="23"/>
    </location>
</feature>
<dbReference type="Proteomes" id="UP000664382">
    <property type="component" value="Unassembled WGS sequence"/>
</dbReference>
<evidence type="ECO:0000313" key="4">
    <source>
        <dbReference type="Proteomes" id="UP000664382"/>
    </source>
</evidence>
<protein>
    <submittedName>
        <fullName evidence="3">Ig-like domain repeat protein</fullName>
    </submittedName>
</protein>
<evidence type="ECO:0000313" key="3">
    <source>
        <dbReference type="EMBL" id="MBO1902236.1"/>
    </source>
</evidence>
<dbReference type="EMBL" id="JAGDYM010000010">
    <property type="protein sequence ID" value="MBO1902236.1"/>
    <property type="molecule type" value="Genomic_DNA"/>
</dbReference>
<dbReference type="Gene3D" id="2.60.40.10">
    <property type="entry name" value="Immunoglobulins"/>
    <property type="match status" value="5"/>
</dbReference>
<feature type="domain" description="Bacterial Ig-like" evidence="2">
    <location>
        <begin position="278"/>
        <end position="361"/>
    </location>
</feature>